<dbReference type="Gene3D" id="3.40.630.30">
    <property type="match status" value="1"/>
</dbReference>
<name>A0A5B8LQA1_9HYPH</name>
<dbReference type="Pfam" id="PF13480">
    <property type="entry name" value="Acetyltransf_6"/>
    <property type="match status" value="1"/>
</dbReference>
<dbReference type="EMBL" id="CP042304">
    <property type="protein sequence ID" value="QDZ09794.1"/>
    <property type="molecule type" value="Genomic_DNA"/>
</dbReference>
<feature type="compositionally biased region" description="Polar residues" evidence="1">
    <location>
        <begin position="385"/>
        <end position="397"/>
    </location>
</feature>
<accession>A0A5B8LQA1</accession>
<feature type="domain" description="BioF2-like acetyltransferase" evidence="2">
    <location>
        <begin position="178"/>
        <end position="323"/>
    </location>
</feature>
<protein>
    <submittedName>
        <fullName evidence="3">GNAT family N-acetyltransferase</fullName>
    </submittedName>
</protein>
<dbReference type="GO" id="GO:0016740">
    <property type="term" value="F:transferase activity"/>
    <property type="evidence" value="ECO:0007669"/>
    <property type="project" value="UniProtKB-KW"/>
</dbReference>
<dbReference type="SUPFAM" id="SSF55729">
    <property type="entry name" value="Acyl-CoA N-acyltransferases (Nat)"/>
    <property type="match status" value="1"/>
</dbReference>
<proteinExistence type="predicted"/>
<dbReference type="KEGG" id="dea:FPZ08_02960"/>
<organism evidence="3 4">
    <name type="scientific">Devosia ginsengisoli</name>
    <dbReference type="NCBI Taxonomy" id="400770"/>
    <lineage>
        <taxon>Bacteria</taxon>
        <taxon>Pseudomonadati</taxon>
        <taxon>Pseudomonadota</taxon>
        <taxon>Alphaproteobacteria</taxon>
        <taxon>Hyphomicrobiales</taxon>
        <taxon>Devosiaceae</taxon>
        <taxon>Devosia</taxon>
    </lineage>
</organism>
<dbReference type="RefSeq" id="WP_146288603.1">
    <property type="nucleotide sequence ID" value="NZ_CP042304.1"/>
</dbReference>
<feature type="region of interest" description="Disordered" evidence="1">
    <location>
        <begin position="357"/>
        <end position="397"/>
    </location>
</feature>
<keyword evidence="3" id="KW-0808">Transferase</keyword>
<feature type="compositionally biased region" description="Low complexity" evidence="1">
    <location>
        <begin position="367"/>
        <end position="384"/>
    </location>
</feature>
<evidence type="ECO:0000256" key="1">
    <source>
        <dbReference type="SAM" id="MobiDB-lite"/>
    </source>
</evidence>
<evidence type="ECO:0000313" key="3">
    <source>
        <dbReference type="EMBL" id="QDZ09794.1"/>
    </source>
</evidence>
<evidence type="ECO:0000313" key="4">
    <source>
        <dbReference type="Proteomes" id="UP000315364"/>
    </source>
</evidence>
<evidence type="ECO:0000259" key="2">
    <source>
        <dbReference type="Pfam" id="PF13480"/>
    </source>
</evidence>
<reference evidence="3 4" key="1">
    <citation type="submission" date="2019-07" db="EMBL/GenBank/DDBJ databases">
        <title>Full genome sequence of Devosia sp. Gsoil 520.</title>
        <authorList>
            <person name="Im W.-T."/>
        </authorList>
    </citation>
    <scope>NUCLEOTIDE SEQUENCE [LARGE SCALE GENOMIC DNA]</scope>
    <source>
        <strain evidence="3 4">Gsoil 520</strain>
    </source>
</reference>
<dbReference type="Proteomes" id="UP000315364">
    <property type="component" value="Chromosome"/>
</dbReference>
<dbReference type="InterPro" id="IPR016181">
    <property type="entry name" value="Acyl_CoA_acyltransferase"/>
</dbReference>
<dbReference type="OrthoDB" id="9808976at2"/>
<dbReference type="AlphaFoldDB" id="A0A5B8LQA1"/>
<keyword evidence="4" id="KW-1185">Reference proteome</keyword>
<gene>
    <name evidence="3" type="ORF">FPZ08_02960</name>
</gene>
<dbReference type="InterPro" id="IPR038740">
    <property type="entry name" value="BioF2-like_GNAT_dom"/>
</dbReference>
<sequence length="397" mass="44293">MTRSMTHARERLEIVTDAGRLAAVGPAWTKLWEATGGLIFQSHAWVSRWWQTAPDRDERQLRVGLLWVGDELHAVLALATHRRRGLTILEWAGVSHTDYCDILKSDRCDTEALERLWHQLHRQGRFDVAFLSRLQPGAAALGLSGSGFSHLRRDRRTELSHRITGWADGQAWFNGLSKKARKNYRRSWKLLEEQGPVNFHLLTQDESVEPVLERLMVLKRNWLEAQGLNSTLFVQDMSALRALVGVLADAGMLHLFVLKCGEDLAAISVNFLQNGTMMAFLTSFDPAFERGSPGTLLIQEYTRWSFDHGLTAVDFLCGAEAFKTRFATDAVSLATLSAPGSLKGRLALAMDGARHSMQKARRHFEGKPAGAPPADEADAEAAWASGQQVTETPQRKS</sequence>